<dbReference type="Pfam" id="PF08242">
    <property type="entry name" value="Methyltransf_12"/>
    <property type="match status" value="1"/>
</dbReference>
<dbReference type="InterPro" id="IPR029063">
    <property type="entry name" value="SAM-dependent_MTases_sf"/>
</dbReference>
<dbReference type="Gene3D" id="3.40.50.150">
    <property type="entry name" value="Vaccinia Virus protein VP39"/>
    <property type="match status" value="1"/>
</dbReference>
<evidence type="ECO:0000259" key="2">
    <source>
        <dbReference type="Pfam" id="PF08242"/>
    </source>
</evidence>
<sequence length="326" mass="35825">MGAAASLVDDSLCRRHGGCTHAPLASFSTGGRTFVLCGAGLSGCAWPAPYTAQSPLHPLSAHRRRRGPANPASADASASPDMTKPAPNFDFIARPYRWFEYLTFGPYLERCRFSRLPEITGARRALVIGDGDGRFLTRLLQSNPDVLVDVIDLSPGMLKLLEQRVRNLGTEAHSRVAIHRADVRDFSPPESFTATGYDLVVTHFFLDCLTHLDLSRLTATLRPHLVPGARWLVSEFQVPEGGIVEPLSRFLVRSLYRAFGILTGLEVRELPAWDMLLERSGFSRFDERSWLGGLLTSEIWTFMATSAAADDSYAKDGPSFSPAGPF</sequence>
<feature type="region of interest" description="Disordered" evidence="1">
    <location>
        <begin position="61"/>
        <end position="82"/>
    </location>
</feature>
<dbReference type="AlphaFoldDB" id="A0A372IPB0"/>
<dbReference type="SUPFAM" id="SSF53335">
    <property type="entry name" value="S-adenosyl-L-methionine-dependent methyltransferases"/>
    <property type="match status" value="1"/>
</dbReference>
<evidence type="ECO:0000313" key="3">
    <source>
        <dbReference type="EMBL" id="RFU16714.1"/>
    </source>
</evidence>
<name>A0A372IPB0_9BACT</name>
<dbReference type="InterPro" id="IPR013217">
    <property type="entry name" value="Methyltransf_12"/>
</dbReference>
<protein>
    <submittedName>
        <fullName evidence="3">Class I SAM-dependent methyltransferase</fullName>
    </submittedName>
</protein>
<gene>
    <name evidence="3" type="ORF">D0Y96_08110</name>
</gene>
<dbReference type="CDD" id="cd02440">
    <property type="entry name" value="AdoMet_MTases"/>
    <property type="match status" value="1"/>
</dbReference>
<dbReference type="GO" id="GO:0032259">
    <property type="term" value="P:methylation"/>
    <property type="evidence" value="ECO:0007669"/>
    <property type="project" value="UniProtKB-KW"/>
</dbReference>
<dbReference type="EMBL" id="QVQT01000003">
    <property type="protein sequence ID" value="RFU16714.1"/>
    <property type="molecule type" value="Genomic_DNA"/>
</dbReference>
<reference evidence="3 4" key="1">
    <citation type="submission" date="2018-08" db="EMBL/GenBank/DDBJ databases">
        <title>Acidipila sp. 4G-K13, an acidobacterium isolated from forest soil.</title>
        <authorList>
            <person name="Gao Z.-H."/>
            <person name="Qiu L.-H."/>
        </authorList>
    </citation>
    <scope>NUCLEOTIDE SEQUENCE [LARGE SCALE GENOMIC DNA]</scope>
    <source>
        <strain evidence="3 4">4G-K13</strain>
    </source>
</reference>
<keyword evidence="3" id="KW-0808">Transferase</keyword>
<organism evidence="3 4">
    <name type="scientific">Paracidobacterium acidisoli</name>
    <dbReference type="NCBI Taxonomy" id="2303751"/>
    <lineage>
        <taxon>Bacteria</taxon>
        <taxon>Pseudomonadati</taxon>
        <taxon>Acidobacteriota</taxon>
        <taxon>Terriglobia</taxon>
        <taxon>Terriglobales</taxon>
        <taxon>Acidobacteriaceae</taxon>
        <taxon>Paracidobacterium</taxon>
    </lineage>
</organism>
<keyword evidence="4" id="KW-1185">Reference proteome</keyword>
<evidence type="ECO:0000256" key="1">
    <source>
        <dbReference type="SAM" id="MobiDB-lite"/>
    </source>
</evidence>
<feature type="domain" description="Methyltransferase type 12" evidence="2">
    <location>
        <begin position="126"/>
        <end position="230"/>
    </location>
</feature>
<keyword evidence="3" id="KW-0489">Methyltransferase</keyword>
<comment type="caution">
    <text evidence="3">The sequence shown here is derived from an EMBL/GenBank/DDBJ whole genome shotgun (WGS) entry which is preliminary data.</text>
</comment>
<dbReference type="GO" id="GO:0008168">
    <property type="term" value="F:methyltransferase activity"/>
    <property type="evidence" value="ECO:0007669"/>
    <property type="project" value="UniProtKB-KW"/>
</dbReference>
<accession>A0A372IPB0</accession>
<evidence type="ECO:0000313" key="4">
    <source>
        <dbReference type="Proteomes" id="UP000264702"/>
    </source>
</evidence>
<proteinExistence type="predicted"/>
<dbReference type="Proteomes" id="UP000264702">
    <property type="component" value="Unassembled WGS sequence"/>
</dbReference>
<feature type="compositionally biased region" description="Low complexity" evidence="1">
    <location>
        <begin position="68"/>
        <end position="81"/>
    </location>
</feature>